<dbReference type="HOGENOM" id="CLU_1014746_0_0_6"/>
<keyword evidence="3" id="KW-1185">Reference proteome</keyword>
<reference evidence="2 3" key="1">
    <citation type="journal article" date="2008" name="PLoS ONE">
        <title>Environmental adaptation: genomic analysis of the piezotolerant and psychrotolerant deep-sea iron reducing bacterium Shewanella piezotolerans WP3.</title>
        <authorList>
            <person name="Wang F."/>
            <person name="Wang J."/>
            <person name="Jian H."/>
            <person name="Zhang B."/>
            <person name="Li S."/>
            <person name="Wang F."/>
            <person name="Zeng X."/>
            <person name="Gao L."/>
            <person name="Bartlett D.H."/>
            <person name="Yu J."/>
            <person name="Hu S."/>
            <person name="Xiao X."/>
        </authorList>
    </citation>
    <scope>NUCLEOTIDE SEQUENCE [LARGE SCALE GENOMIC DNA]</scope>
    <source>
        <strain evidence="3">WP3 / JCM 13877</strain>
    </source>
</reference>
<feature type="chain" id="PRO_5002870148" description="Rhombotarget lipoprotein" evidence="1">
    <location>
        <begin position="25"/>
        <end position="297"/>
    </location>
</feature>
<dbReference type="KEGG" id="swp:swp_0274"/>
<dbReference type="OrthoDB" id="191116at2"/>
<evidence type="ECO:0000256" key="1">
    <source>
        <dbReference type="SAM" id="SignalP"/>
    </source>
</evidence>
<gene>
    <name evidence="2" type="ordered locus">swp_0274</name>
</gene>
<dbReference type="STRING" id="225849.swp_0274"/>
<protein>
    <recommendedName>
        <fullName evidence="4">Rhombotarget lipoprotein</fullName>
    </recommendedName>
</protein>
<dbReference type="EMBL" id="CP000472">
    <property type="protein sequence ID" value="ACJ27114.1"/>
    <property type="molecule type" value="Genomic_DNA"/>
</dbReference>
<dbReference type="AlphaFoldDB" id="B8CHI8"/>
<organism evidence="2 3">
    <name type="scientific">Shewanella piezotolerans (strain WP3 / JCM 13877)</name>
    <dbReference type="NCBI Taxonomy" id="225849"/>
    <lineage>
        <taxon>Bacteria</taxon>
        <taxon>Pseudomonadati</taxon>
        <taxon>Pseudomonadota</taxon>
        <taxon>Gammaproteobacteria</taxon>
        <taxon>Alteromonadales</taxon>
        <taxon>Shewanellaceae</taxon>
        <taxon>Shewanella</taxon>
    </lineage>
</organism>
<evidence type="ECO:0000313" key="3">
    <source>
        <dbReference type="Proteomes" id="UP000000753"/>
    </source>
</evidence>
<evidence type="ECO:0000313" key="2">
    <source>
        <dbReference type="EMBL" id="ACJ27114.1"/>
    </source>
</evidence>
<dbReference type="eggNOG" id="ENOG502ZNNC">
    <property type="taxonomic scope" value="Bacteria"/>
</dbReference>
<feature type="signal peptide" evidence="1">
    <location>
        <begin position="1"/>
        <end position="24"/>
    </location>
</feature>
<dbReference type="RefSeq" id="WP_020910497.1">
    <property type="nucleotide sequence ID" value="NC_011566.1"/>
</dbReference>
<dbReference type="InterPro" id="IPR026443">
    <property type="entry name" value="Rhombo_lipo"/>
</dbReference>
<accession>B8CHI8</accession>
<sequence>MNNLHLLKQQGLLLFIILSLTGCASQQVNTKSSVMEYLYPKSSDTFETPSTPHLTLPLRVGVAFVPESEDSGSSRHFWTGNLYSGSIAEAKKNQILEKVSENFRALDFVSSIEVIPTAYLTPGGSFANLSQIKTMYGIDVIALVSYDQVQFTDEGALSLSYWTIVGAYIVSGEKNDTSTLMDTVVYDISSKKMLFRAPGTSQITGSSTPVNLSEELRSDSVRGFEQAAENMTQNLNSQLTQFKEKLKQEPDQVKISHRDGYSGGSLSLWDCIVLLFLSQLAWQRKHINQSLRLSSRL</sequence>
<name>B8CHI8_SHEPW</name>
<dbReference type="NCBIfam" id="TIGR04179">
    <property type="entry name" value="rhombo_lipo"/>
    <property type="match status" value="1"/>
</dbReference>
<evidence type="ECO:0008006" key="4">
    <source>
        <dbReference type="Google" id="ProtNLM"/>
    </source>
</evidence>
<proteinExistence type="predicted"/>
<keyword evidence="1" id="KW-0732">Signal</keyword>
<dbReference type="Proteomes" id="UP000000753">
    <property type="component" value="Chromosome"/>
</dbReference>